<keyword evidence="5" id="KW-0472">Membrane</keyword>
<evidence type="ECO:0000313" key="7">
    <source>
        <dbReference type="Proteomes" id="UP001156641"/>
    </source>
</evidence>
<organism evidence="6 7">
    <name type="scientific">Acidocella aquatica</name>
    <dbReference type="NCBI Taxonomy" id="1922313"/>
    <lineage>
        <taxon>Bacteria</taxon>
        <taxon>Pseudomonadati</taxon>
        <taxon>Pseudomonadota</taxon>
        <taxon>Alphaproteobacteria</taxon>
        <taxon>Acetobacterales</taxon>
        <taxon>Acidocellaceae</taxon>
        <taxon>Acidocella</taxon>
    </lineage>
</organism>
<dbReference type="SUPFAM" id="SSF53335">
    <property type="entry name" value="S-adenosyl-L-methionine-dependent methyltransferases"/>
    <property type="match status" value="1"/>
</dbReference>
<dbReference type="Gene3D" id="3.40.50.150">
    <property type="entry name" value="Vaccinia Virus protein VP39"/>
    <property type="match status" value="1"/>
</dbReference>
<dbReference type="EMBL" id="BSOS01000009">
    <property type="protein sequence ID" value="GLR66128.1"/>
    <property type="molecule type" value="Genomic_DNA"/>
</dbReference>
<keyword evidence="7" id="KW-1185">Reference proteome</keyword>
<evidence type="ECO:0000256" key="1">
    <source>
        <dbReference type="ARBA" id="ARBA00022428"/>
    </source>
</evidence>
<evidence type="ECO:0000256" key="5">
    <source>
        <dbReference type="SAM" id="Phobius"/>
    </source>
</evidence>
<evidence type="ECO:0000256" key="4">
    <source>
        <dbReference type="ARBA" id="ARBA00022691"/>
    </source>
</evidence>
<dbReference type="InterPro" id="IPR029063">
    <property type="entry name" value="SAM-dependent_MTases_sf"/>
</dbReference>
<dbReference type="InterPro" id="IPR004033">
    <property type="entry name" value="UbiE/COQ5_MeTrFase"/>
</dbReference>
<dbReference type="PROSITE" id="PS51608">
    <property type="entry name" value="SAM_MT_UBIE"/>
    <property type="match status" value="1"/>
</dbReference>
<reference evidence="7" key="1">
    <citation type="journal article" date="2019" name="Int. J. Syst. Evol. Microbiol.">
        <title>The Global Catalogue of Microorganisms (GCM) 10K type strain sequencing project: providing services to taxonomists for standard genome sequencing and annotation.</title>
        <authorList>
            <consortium name="The Broad Institute Genomics Platform"/>
            <consortium name="The Broad Institute Genome Sequencing Center for Infectious Disease"/>
            <person name="Wu L."/>
            <person name="Ma J."/>
        </authorList>
    </citation>
    <scope>NUCLEOTIDE SEQUENCE [LARGE SCALE GENOMIC DNA]</scope>
    <source>
        <strain evidence="7">NBRC 112502</strain>
    </source>
</reference>
<protein>
    <submittedName>
        <fullName evidence="6">Demethylmenaquinone methyltransferase</fullName>
    </submittedName>
</protein>
<dbReference type="PANTHER" id="PTHR43591:SF24">
    <property type="entry name" value="2-METHOXY-6-POLYPRENYL-1,4-BENZOQUINOL METHYLASE, MITOCHONDRIAL"/>
    <property type="match status" value="1"/>
</dbReference>
<evidence type="ECO:0000313" key="6">
    <source>
        <dbReference type="EMBL" id="GLR66128.1"/>
    </source>
</evidence>
<dbReference type="GO" id="GO:0032259">
    <property type="term" value="P:methylation"/>
    <property type="evidence" value="ECO:0007669"/>
    <property type="project" value="UniProtKB-KW"/>
</dbReference>
<dbReference type="GO" id="GO:0008168">
    <property type="term" value="F:methyltransferase activity"/>
    <property type="evidence" value="ECO:0007669"/>
    <property type="project" value="UniProtKB-KW"/>
</dbReference>
<dbReference type="Pfam" id="PF01209">
    <property type="entry name" value="Ubie_methyltran"/>
    <property type="match status" value="1"/>
</dbReference>
<keyword evidence="5" id="KW-1133">Transmembrane helix</keyword>
<keyword evidence="2 6" id="KW-0489">Methyltransferase</keyword>
<keyword evidence="1" id="KW-0474">Menaquinone biosynthesis</keyword>
<comment type="caution">
    <text evidence="6">The sequence shown here is derived from an EMBL/GenBank/DDBJ whole genome shotgun (WGS) entry which is preliminary data.</text>
</comment>
<feature type="transmembrane region" description="Helical" evidence="5">
    <location>
        <begin position="166"/>
        <end position="184"/>
    </location>
</feature>
<accession>A0ABQ6A3B6</accession>
<proteinExistence type="predicted"/>
<dbReference type="CDD" id="cd02440">
    <property type="entry name" value="AdoMet_MTases"/>
    <property type="match status" value="1"/>
</dbReference>
<dbReference type="PANTHER" id="PTHR43591">
    <property type="entry name" value="METHYLTRANSFERASE"/>
    <property type="match status" value="1"/>
</dbReference>
<evidence type="ECO:0000256" key="3">
    <source>
        <dbReference type="ARBA" id="ARBA00022679"/>
    </source>
</evidence>
<gene>
    <name evidence="6" type="primary">menG_1</name>
    <name evidence="6" type="ORF">GCM10010909_08060</name>
</gene>
<keyword evidence="4" id="KW-0949">S-adenosyl-L-methionine</keyword>
<keyword evidence="3" id="KW-0808">Transferase</keyword>
<name>A0ABQ6A3B6_9PROT</name>
<dbReference type="Proteomes" id="UP001156641">
    <property type="component" value="Unassembled WGS sequence"/>
</dbReference>
<sequence>MVASAYFADPARRLSFVRDLFNRSAQHYDGVNRLFSLGSGAWYRRTSLRKAGVRPGVKIVDVAVGTGLLAREAITLTGDLGAVIGVDVSEAMLAIARKNLGIRLIQATAEALPLAPDIADFVTMGYALRHLADIEAALREAMRILRPGGTILLLEISAPRKRLSRILAAAYIGGILPLLSLLMTRERGSRALMRYHWKTIANCMPPDAIMRVLTESGFLNVRCVNEFDLFQRYTAQKPDHEPA</sequence>
<keyword evidence="5" id="KW-0812">Transmembrane</keyword>
<evidence type="ECO:0000256" key="2">
    <source>
        <dbReference type="ARBA" id="ARBA00022603"/>
    </source>
</evidence>